<evidence type="ECO:0000256" key="1">
    <source>
        <dbReference type="ARBA" id="ARBA00022603"/>
    </source>
</evidence>
<reference evidence="5 6" key="1">
    <citation type="submission" date="2017-11" db="EMBL/GenBank/DDBJ databases">
        <title>De novo assembly and phasing of dikaryotic genomes from two isolates of Puccinia coronata f. sp. avenae, the causal agent of oat crown rust.</title>
        <authorList>
            <person name="Miller M.E."/>
            <person name="Zhang Y."/>
            <person name="Omidvar V."/>
            <person name="Sperschneider J."/>
            <person name="Schwessinger B."/>
            <person name="Raley C."/>
            <person name="Palmer J.M."/>
            <person name="Garnica D."/>
            <person name="Upadhyaya N."/>
            <person name="Rathjen J."/>
            <person name="Taylor J.M."/>
            <person name="Park R.F."/>
            <person name="Dodds P.N."/>
            <person name="Hirsch C.D."/>
            <person name="Kianian S.F."/>
            <person name="Figueroa M."/>
        </authorList>
    </citation>
    <scope>NUCLEOTIDE SEQUENCE [LARGE SCALE GENOMIC DNA]</scope>
    <source>
        <strain evidence="5">12SD80</strain>
    </source>
</reference>
<dbReference type="PROSITE" id="PS51683">
    <property type="entry name" value="SAM_OMT_II"/>
    <property type="match status" value="1"/>
</dbReference>
<dbReference type="Proteomes" id="UP000235392">
    <property type="component" value="Unassembled WGS sequence"/>
</dbReference>
<protein>
    <recommendedName>
        <fullName evidence="4">O-methyltransferase C-terminal domain-containing protein</fullName>
    </recommendedName>
</protein>
<dbReference type="PANTHER" id="PTHR43712:SF2">
    <property type="entry name" value="O-METHYLTRANSFERASE CICE"/>
    <property type="match status" value="1"/>
</dbReference>
<dbReference type="Gene3D" id="1.10.10.10">
    <property type="entry name" value="Winged helix-like DNA-binding domain superfamily/Winged helix DNA-binding domain"/>
    <property type="match status" value="1"/>
</dbReference>
<evidence type="ECO:0000256" key="2">
    <source>
        <dbReference type="ARBA" id="ARBA00022679"/>
    </source>
</evidence>
<dbReference type="SUPFAM" id="SSF53335">
    <property type="entry name" value="S-adenosyl-L-methionine-dependent methyltransferases"/>
    <property type="match status" value="1"/>
</dbReference>
<dbReference type="InterPro" id="IPR036388">
    <property type="entry name" value="WH-like_DNA-bd_sf"/>
</dbReference>
<evidence type="ECO:0000259" key="4">
    <source>
        <dbReference type="Pfam" id="PF00891"/>
    </source>
</evidence>
<evidence type="ECO:0000256" key="3">
    <source>
        <dbReference type="ARBA" id="ARBA00022691"/>
    </source>
</evidence>
<dbReference type="InterPro" id="IPR016461">
    <property type="entry name" value="COMT-like"/>
</dbReference>
<proteinExistence type="predicted"/>
<name>A0A2N5U260_9BASI</name>
<dbReference type="GO" id="GO:0008171">
    <property type="term" value="F:O-methyltransferase activity"/>
    <property type="evidence" value="ECO:0007669"/>
    <property type="project" value="InterPro"/>
</dbReference>
<accession>A0A2N5U260</accession>
<dbReference type="InterPro" id="IPR001077">
    <property type="entry name" value="COMT_C"/>
</dbReference>
<dbReference type="SUPFAM" id="SSF46785">
    <property type="entry name" value="Winged helix' DNA-binding domain"/>
    <property type="match status" value="1"/>
</dbReference>
<dbReference type="GO" id="GO:0032259">
    <property type="term" value="P:methylation"/>
    <property type="evidence" value="ECO:0007669"/>
    <property type="project" value="UniProtKB-KW"/>
</dbReference>
<feature type="domain" description="O-methyltransferase C-terminal" evidence="4">
    <location>
        <begin position="218"/>
        <end position="429"/>
    </location>
</feature>
<keyword evidence="2" id="KW-0808">Transferase</keyword>
<evidence type="ECO:0000313" key="5">
    <source>
        <dbReference type="EMBL" id="PLW31813.1"/>
    </source>
</evidence>
<sequence>MTLPSKSQQLANLIVEAVKDIEEDTANQIPGAATTDVNLPVVAPEDELEVTPRRRAAIRNLTGAAHQLFATLIPVGLHLQEIYYSYLQTVAIDTVVKGRIADLIHSIDPESSKGGVHVEVLAEKAGMDPRKLTHVLRFLALRNIFCEISPDHWVNNRCSLPLRTDSPNSLCNFFAHMRQAISMPGLVSFPDVLLDKEGGGAFSWDPKNSAFQKYYEPGCDFFTWLARSDNDVKMQTFSKAMVESTRATGTGSAHYKGYDWRKLGPNGILIDVGGGIGAAAYAISTYLPEWKVVIQDLPEVIQAGKKEYQKIGSTANIEFEAVDYFEDQPAHRAEQVDAYFLRHILHDWSSNFCVQILTNLRRAAKLTTRLLICETCLEPALVDPNAPLLSNGGMATSFSHHYNLIMMSLFNAEERSQEDYREIFVLSGWKLQSVTTLETFLDRFIFEGIPDPSWKQ</sequence>
<keyword evidence="1" id="KW-0489">Methyltransferase</keyword>
<dbReference type="Gene3D" id="3.40.50.150">
    <property type="entry name" value="Vaccinia Virus protein VP39"/>
    <property type="match status" value="1"/>
</dbReference>
<evidence type="ECO:0000313" key="6">
    <source>
        <dbReference type="Proteomes" id="UP000235392"/>
    </source>
</evidence>
<dbReference type="AlphaFoldDB" id="A0A2N5U260"/>
<dbReference type="PANTHER" id="PTHR43712">
    <property type="entry name" value="PUTATIVE (AFU_ORTHOLOGUE AFUA_4G14580)-RELATED"/>
    <property type="match status" value="1"/>
</dbReference>
<dbReference type="Pfam" id="PF00891">
    <property type="entry name" value="Methyltransf_2"/>
    <property type="match status" value="1"/>
</dbReference>
<dbReference type="InterPro" id="IPR036390">
    <property type="entry name" value="WH_DNA-bd_sf"/>
</dbReference>
<comment type="caution">
    <text evidence="5">The sequence shown here is derived from an EMBL/GenBank/DDBJ whole genome shotgun (WGS) entry which is preliminary data.</text>
</comment>
<organism evidence="5 6">
    <name type="scientific">Puccinia coronata f. sp. avenae</name>
    <dbReference type="NCBI Taxonomy" id="200324"/>
    <lineage>
        <taxon>Eukaryota</taxon>
        <taxon>Fungi</taxon>
        <taxon>Dikarya</taxon>
        <taxon>Basidiomycota</taxon>
        <taxon>Pucciniomycotina</taxon>
        <taxon>Pucciniomycetes</taxon>
        <taxon>Pucciniales</taxon>
        <taxon>Pucciniaceae</taxon>
        <taxon>Puccinia</taxon>
    </lineage>
</organism>
<dbReference type="EMBL" id="PGCI01000259">
    <property type="protein sequence ID" value="PLW31813.1"/>
    <property type="molecule type" value="Genomic_DNA"/>
</dbReference>
<keyword evidence="3" id="KW-0949">S-adenosyl-L-methionine</keyword>
<gene>
    <name evidence="5" type="ORF">PCASD_15429</name>
</gene>
<dbReference type="InterPro" id="IPR029063">
    <property type="entry name" value="SAM-dependent_MTases_sf"/>
</dbReference>